<evidence type="ECO:0000256" key="2">
    <source>
        <dbReference type="ARBA" id="ARBA00021310"/>
    </source>
</evidence>
<sequence>MSIVNTQLAYILHKRAYRETSSVLEVLTKDYGRVALMARGCRGARSKIAGSLLLFTPLLISWQGKGNLPYLKSVERADLKAPALKNKSLLSAMYVNELLMYLLHKNDAHEAIFEHYHHCLYCLEDGKNLEISLRQFEFKLLALLGFGLNVQTEADTGLPINANAQYLYHLEYGPVLCRDATLEEKSGKQNADSAPQISGACLLALAGESYQIVSDTPQYLSELKRLMRIVIQFHLGHKKLKSRELFRPVARS</sequence>
<proteinExistence type="inferred from homology"/>
<dbReference type="SUPFAM" id="SSF50249">
    <property type="entry name" value="Nucleic acid-binding proteins"/>
    <property type="match status" value="1"/>
</dbReference>
<dbReference type="Pfam" id="PF11967">
    <property type="entry name" value="RecO_N"/>
    <property type="match status" value="1"/>
</dbReference>
<keyword evidence="4" id="KW-0233">DNA recombination</keyword>
<dbReference type="AlphaFoldDB" id="A0A3B0WQC0"/>
<comment type="similarity">
    <text evidence="1">Belongs to the RecO family.</text>
</comment>
<organism evidence="8">
    <name type="scientific">hydrothermal vent metagenome</name>
    <dbReference type="NCBI Taxonomy" id="652676"/>
    <lineage>
        <taxon>unclassified sequences</taxon>
        <taxon>metagenomes</taxon>
        <taxon>ecological metagenomes</taxon>
    </lineage>
</organism>
<dbReference type="PANTHER" id="PTHR33991">
    <property type="entry name" value="DNA REPAIR PROTEIN RECO"/>
    <property type="match status" value="1"/>
</dbReference>
<evidence type="ECO:0000259" key="7">
    <source>
        <dbReference type="Pfam" id="PF11967"/>
    </source>
</evidence>
<dbReference type="Gene3D" id="1.20.1440.120">
    <property type="entry name" value="Recombination protein O, C-terminal domain"/>
    <property type="match status" value="1"/>
</dbReference>
<dbReference type="GO" id="GO:0006302">
    <property type="term" value="P:double-strand break repair"/>
    <property type="evidence" value="ECO:0007669"/>
    <property type="project" value="TreeGrafter"/>
</dbReference>
<feature type="domain" description="DNA replication/recombination mediator RecO N-terminal" evidence="7">
    <location>
        <begin position="6"/>
        <end position="75"/>
    </location>
</feature>
<accession>A0A3B0WQC0</accession>
<keyword evidence="3" id="KW-0227">DNA damage</keyword>
<gene>
    <name evidence="8" type="ORF">MNBD_GAMMA06-901</name>
</gene>
<dbReference type="Gene3D" id="2.40.50.140">
    <property type="entry name" value="Nucleic acid-binding proteins"/>
    <property type="match status" value="1"/>
</dbReference>
<dbReference type="EMBL" id="UOFD01000031">
    <property type="protein sequence ID" value="VAW51449.1"/>
    <property type="molecule type" value="Genomic_DNA"/>
</dbReference>
<dbReference type="Pfam" id="PF02565">
    <property type="entry name" value="RecO_C"/>
    <property type="match status" value="1"/>
</dbReference>
<dbReference type="GO" id="GO:0043590">
    <property type="term" value="C:bacterial nucleoid"/>
    <property type="evidence" value="ECO:0007669"/>
    <property type="project" value="TreeGrafter"/>
</dbReference>
<dbReference type="InterPro" id="IPR042242">
    <property type="entry name" value="RecO_C"/>
</dbReference>
<dbReference type="InterPro" id="IPR037278">
    <property type="entry name" value="ARFGAP/RecO"/>
</dbReference>
<evidence type="ECO:0000256" key="4">
    <source>
        <dbReference type="ARBA" id="ARBA00023172"/>
    </source>
</evidence>
<dbReference type="GO" id="GO:0006310">
    <property type="term" value="P:DNA recombination"/>
    <property type="evidence" value="ECO:0007669"/>
    <property type="project" value="UniProtKB-KW"/>
</dbReference>
<dbReference type="SUPFAM" id="SSF57863">
    <property type="entry name" value="ArfGap/RecO-like zinc finger"/>
    <property type="match status" value="1"/>
</dbReference>
<evidence type="ECO:0000256" key="1">
    <source>
        <dbReference type="ARBA" id="ARBA00007452"/>
    </source>
</evidence>
<keyword evidence="5" id="KW-0234">DNA repair</keyword>
<name>A0A3B0WQC0_9ZZZZ</name>
<dbReference type="PANTHER" id="PTHR33991:SF1">
    <property type="entry name" value="DNA REPAIR PROTEIN RECO"/>
    <property type="match status" value="1"/>
</dbReference>
<protein>
    <recommendedName>
        <fullName evidence="2">DNA repair protein RecO</fullName>
    </recommendedName>
    <alternativeName>
        <fullName evidence="6">Recombination protein O</fullName>
    </alternativeName>
</protein>
<evidence type="ECO:0000256" key="6">
    <source>
        <dbReference type="ARBA" id="ARBA00033409"/>
    </source>
</evidence>
<dbReference type="InterPro" id="IPR003717">
    <property type="entry name" value="RecO"/>
</dbReference>
<dbReference type="InterPro" id="IPR012340">
    <property type="entry name" value="NA-bd_OB-fold"/>
</dbReference>
<dbReference type="NCBIfam" id="TIGR00613">
    <property type="entry name" value="reco"/>
    <property type="match status" value="1"/>
</dbReference>
<evidence type="ECO:0000256" key="3">
    <source>
        <dbReference type="ARBA" id="ARBA00022763"/>
    </source>
</evidence>
<dbReference type="HAMAP" id="MF_00201">
    <property type="entry name" value="RecO"/>
    <property type="match status" value="1"/>
</dbReference>
<dbReference type="InterPro" id="IPR022572">
    <property type="entry name" value="DNA_rep/recomb_RecO_N"/>
</dbReference>
<evidence type="ECO:0000256" key="5">
    <source>
        <dbReference type="ARBA" id="ARBA00023204"/>
    </source>
</evidence>
<evidence type="ECO:0000313" key="8">
    <source>
        <dbReference type="EMBL" id="VAW51449.1"/>
    </source>
</evidence>
<reference evidence="8" key="1">
    <citation type="submission" date="2018-06" db="EMBL/GenBank/DDBJ databases">
        <authorList>
            <person name="Zhirakovskaya E."/>
        </authorList>
    </citation>
    <scope>NUCLEOTIDE SEQUENCE</scope>
</reference>